<dbReference type="PANTHER" id="PTHR43081:SF1">
    <property type="entry name" value="ADENYLATE CYCLASE, TERMINAL-DIFFERENTIATION SPECIFIC"/>
    <property type="match status" value="1"/>
</dbReference>
<dbReference type="RefSeq" id="WP_406647582.1">
    <property type="nucleotide sequence ID" value="NZ_CP123584.1"/>
</dbReference>
<gene>
    <name evidence="3" type="ORF">QEZ52_02085</name>
</gene>
<accession>A0ABZ2XTE9</accession>
<keyword evidence="1" id="KW-0472">Membrane</keyword>
<keyword evidence="1" id="KW-1133">Transmembrane helix</keyword>
<feature type="transmembrane region" description="Helical" evidence="1">
    <location>
        <begin position="141"/>
        <end position="160"/>
    </location>
</feature>
<dbReference type="InterPro" id="IPR001054">
    <property type="entry name" value="A/G_cyclase"/>
</dbReference>
<feature type="domain" description="Guanylate cyclase" evidence="2">
    <location>
        <begin position="247"/>
        <end position="371"/>
    </location>
</feature>
<evidence type="ECO:0000313" key="4">
    <source>
        <dbReference type="Proteomes" id="UP001623232"/>
    </source>
</evidence>
<dbReference type="Pfam" id="PF00211">
    <property type="entry name" value="Guanylate_cyc"/>
    <property type="match status" value="1"/>
</dbReference>
<dbReference type="GO" id="GO:0016829">
    <property type="term" value="F:lyase activity"/>
    <property type="evidence" value="ECO:0007669"/>
    <property type="project" value="UniProtKB-KW"/>
</dbReference>
<keyword evidence="1" id="KW-0812">Transmembrane</keyword>
<keyword evidence="4" id="KW-1185">Reference proteome</keyword>
<feature type="transmembrane region" description="Helical" evidence="1">
    <location>
        <begin position="112"/>
        <end position="134"/>
    </location>
</feature>
<dbReference type="InterPro" id="IPR050697">
    <property type="entry name" value="Adenylyl/Guanylyl_Cyclase_3/4"/>
</dbReference>
<dbReference type="PANTHER" id="PTHR43081">
    <property type="entry name" value="ADENYLATE CYCLASE, TERMINAL-DIFFERENTIATION SPECIFIC-RELATED"/>
    <property type="match status" value="1"/>
</dbReference>
<protein>
    <submittedName>
        <fullName evidence="3">Adenylate/guanylate cyclase domain-containing protein</fullName>
        <ecNumber evidence="3">4.6.1.-</ecNumber>
    </submittedName>
</protein>
<dbReference type="EC" id="4.6.1.-" evidence="3"/>
<feature type="transmembrane region" description="Helical" evidence="1">
    <location>
        <begin position="87"/>
        <end position="106"/>
    </location>
</feature>
<name>A0ABZ2XTE9_9RHOB</name>
<dbReference type="SUPFAM" id="SSF55073">
    <property type="entry name" value="Nucleotide cyclase"/>
    <property type="match status" value="1"/>
</dbReference>
<feature type="transmembrane region" description="Helical" evidence="1">
    <location>
        <begin position="56"/>
        <end position="75"/>
    </location>
</feature>
<organism evidence="3 4">
    <name type="scientific">Aliisedimentitalea scapharcae</name>
    <dbReference type="NCBI Taxonomy" id="1524259"/>
    <lineage>
        <taxon>Bacteria</taxon>
        <taxon>Pseudomonadati</taxon>
        <taxon>Pseudomonadota</taxon>
        <taxon>Alphaproteobacteria</taxon>
        <taxon>Rhodobacterales</taxon>
        <taxon>Roseobacteraceae</taxon>
        <taxon>Aliisedimentitalea</taxon>
    </lineage>
</organism>
<dbReference type="CDD" id="cd07302">
    <property type="entry name" value="CHD"/>
    <property type="match status" value="1"/>
</dbReference>
<dbReference type="Proteomes" id="UP001623232">
    <property type="component" value="Chromosome"/>
</dbReference>
<feature type="transmembrane region" description="Helical" evidence="1">
    <location>
        <begin position="21"/>
        <end position="44"/>
    </location>
</feature>
<feature type="transmembrane region" description="Helical" evidence="1">
    <location>
        <begin position="180"/>
        <end position="198"/>
    </location>
</feature>
<evidence type="ECO:0000259" key="2">
    <source>
        <dbReference type="PROSITE" id="PS50125"/>
    </source>
</evidence>
<dbReference type="Gene3D" id="3.30.70.1230">
    <property type="entry name" value="Nucleotide cyclase"/>
    <property type="match status" value="1"/>
</dbReference>
<evidence type="ECO:0000313" key="3">
    <source>
        <dbReference type="EMBL" id="WZK89366.1"/>
    </source>
</evidence>
<reference evidence="3 4" key="1">
    <citation type="submission" date="2023-04" db="EMBL/GenBank/DDBJ databases">
        <title>Complete genome sequence of Alisedimentitalea scapharcae.</title>
        <authorList>
            <person name="Rong J.-C."/>
            <person name="Yi M.-L."/>
            <person name="Zhao Q."/>
        </authorList>
    </citation>
    <scope>NUCLEOTIDE SEQUENCE [LARGE SCALE GENOMIC DNA]</scope>
    <source>
        <strain evidence="3 4">KCTC 42119</strain>
    </source>
</reference>
<dbReference type="InterPro" id="IPR029787">
    <property type="entry name" value="Nucleotide_cyclase"/>
</dbReference>
<dbReference type="EMBL" id="CP123584">
    <property type="protein sequence ID" value="WZK89366.1"/>
    <property type="molecule type" value="Genomic_DNA"/>
</dbReference>
<dbReference type="SMART" id="SM00044">
    <property type="entry name" value="CYCc"/>
    <property type="match status" value="1"/>
</dbReference>
<keyword evidence="3" id="KW-0456">Lyase</keyword>
<dbReference type="PROSITE" id="PS50125">
    <property type="entry name" value="GUANYLATE_CYCLASE_2"/>
    <property type="match status" value="1"/>
</dbReference>
<sequence length="423" mass="46195">MSDVNPDIALLRAAEIESERLVSLLRIGVGLALLVSFFLIVSPVDPLAKFLLKRQWFFAVLTMTAYLLLGVVFYLMARKGQLRHWMIWPAVAADSLFLLGNAWLGLMNTGLAGQLVFVLPPAWLVPLVFAFGVLRFDPYKQAFGVGVVVLGLAVLFLIPGEGREGLDVNRVTIFLSLAPNLMRLAMIALAGAVLVVAAQRMRRLLFRSLTEARQRANLTRYLPAQLASRLADDGLNVLRQGARQTMSIMFIDIRGFTSWSQNQDPGDVSRFISEYRSRVSEVVRAQGGIIDKFMGDAVMILFDGKDDAACALRCATGLAEEIARWSDTRADPIKVGIGIHRGDVFCGVVGGADRLEYSVFGDVVNSAARLEQLTKDVGFTVIASHDVLGAADADKVGWCALPAVELRGRTGRVQISGWSPTTQ</sequence>
<proteinExistence type="predicted"/>
<evidence type="ECO:0000256" key="1">
    <source>
        <dbReference type="SAM" id="Phobius"/>
    </source>
</evidence>